<dbReference type="PROSITE" id="PS51679">
    <property type="entry name" value="SAM_MT_C5"/>
    <property type="match status" value="1"/>
</dbReference>
<evidence type="ECO:0000313" key="14">
    <source>
        <dbReference type="Proteomes" id="UP000515151"/>
    </source>
</evidence>
<dbReference type="GO" id="GO:0003677">
    <property type="term" value="F:DNA binding"/>
    <property type="evidence" value="ECO:0007669"/>
    <property type="project" value="UniProtKB-KW"/>
</dbReference>
<evidence type="ECO:0000256" key="5">
    <source>
        <dbReference type="ARBA" id="ARBA00023125"/>
    </source>
</evidence>
<dbReference type="GO" id="GO:0005634">
    <property type="term" value="C:nucleus"/>
    <property type="evidence" value="ECO:0007669"/>
    <property type="project" value="UniProtKB-SubCell"/>
</dbReference>
<dbReference type="PROSITE" id="PS50013">
    <property type="entry name" value="CHROMO_2"/>
    <property type="match status" value="1"/>
</dbReference>
<dbReference type="RefSeq" id="XP_031397903.1">
    <property type="nucleotide sequence ID" value="XM_031542043.1"/>
</dbReference>
<dbReference type="Gene3D" id="3.90.120.10">
    <property type="entry name" value="DNA Methylase, subunit A, domain 2"/>
    <property type="match status" value="1"/>
</dbReference>
<feature type="domain" description="BAH" evidence="13">
    <location>
        <begin position="497"/>
        <end position="613"/>
    </location>
</feature>
<evidence type="ECO:0000256" key="7">
    <source>
        <dbReference type="ARBA" id="ARBA00047422"/>
    </source>
</evidence>
<proteinExistence type="inferred from homology"/>
<feature type="compositionally biased region" description="Basic and acidic residues" evidence="11">
    <location>
        <begin position="204"/>
        <end position="217"/>
    </location>
</feature>
<dbReference type="CDD" id="cd18635">
    <property type="entry name" value="CD_CMT3_like"/>
    <property type="match status" value="1"/>
</dbReference>
<dbReference type="InterPro" id="IPR001025">
    <property type="entry name" value="BAH_dom"/>
</dbReference>
<dbReference type="Gene3D" id="3.40.50.150">
    <property type="entry name" value="Vaccinia Virus protein VP39"/>
    <property type="match status" value="1"/>
</dbReference>
<keyword evidence="4 8" id="KW-0949">S-adenosyl-L-methionine</keyword>
<evidence type="ECO:0000256" key="3">
    <source>
        <dbReference type="ARBA" id="ARBA00022679"/>
    </source>
</evidence>
<evidence type="ECO:0000313" key="15">
    <source>
        <dbReference type="RefSeq" id="XP_031397903.1"/>
    </source>
</evidence>
<evidence type="ECO:0000256" key="4">
    <source>
        <dbReference type="ARBA" id="ARBA00022691"/>
    </source>
</evidence>
<keyword evidence="5" id="KW-0238">DNA-binding</keyword>
<dbReference type="InterPro" id="IPR023780">
    <property type="entry name" value="Chromo_domain"/>
</dbReference>
<feature type="compositionally biased region" description="Basic and acidic residues" evidence="11">
    <location>
        <begin position="1"/>
        <end position="22"/>
    </location>
</feature>
<dbReference type="PANTHER" id="PTHR10629">
    <property type="entry name" value="CYTOSINE-SPECIFIC METHYLTRANSFERASE"/>
    <property type="match status" value="1"/>
</dbReference>
<feature type="domain" description="Chromo" evidence="12">
    <location>
        <begin position="769"/>
        <end position="822"/>
    </location>
</feature>
<feature type="region of interest" description="Disordered" evidence="11">
    <location>
        <begin position="204"/>
        <end position="271"/>
    </location>
</feature>
<feature type="compositionally biased region" description="Polar residues" evidence="11">
    <location>
        <begin position="247"/>
        <end position="269"/>
    </location>
</feature>
<dbReference type="SMART" id="SM00298">
    <property type="entry name" value="CHROMO"/>
    <property type="match status" value="1"/>
</dbReference>
<protein>
    <recommendedName>
        <fullName evidence="10">Cytosine-specific methyltransferase</fullName>
        <ecNumber evidence="10">2.1.1.37</ecNumber>
    </recommendedName>
</protein>
<dbReference type="Pfam" id="PF01426">
    <property type="entry name" value="BAH"/>
    <property type="match status" value="1"/>
</dbReference>
<dbReference type="PROSITE" id="PS00598">
    <property type="entry name" value="CHROMO_1"/>
    <property type="match status" value="1"/>
</dbReference>
<organism evidence="14 15">
    <name type="scientific">Punica granatum</name>
    <name type="common">Pomegranate</name>
    <dbReference type="NCBI Taxonomy" id="22663"/>
    <lineage>
        <taxon>Eukaryota</taxon>
        <taxon>Viridiplantae</taxon>
        <taxon>Streptophyta</taxon>
        <taxon>Embryophyta</taxon>
        <taxon>Tracheophyta</taxon>
        <taxon>Spermatophyta</taxon>
        <taxon>Magnoliopsida</taxon>
        <taxon>eudicotyledons</taxon>
        <taxon>Gunneridae</taxon>
        <taxon>Pentapetalae</taxon>
        <taxon>rosids</taxon>
        <taxon>malvids</taxon>
        <taxon>Myrtales</taxon>
        <taxon>Lythraceae</taxon>
        <taxon>Punica</taxon>
    </lineage>
</organism>
<dbReference type="InterPro" id="IPR023779">
    <property type="entry name" value="Chromodomain_CS"/>
</dbReference>
<gene>
    <name evidence="15" type="primary">LOC116208546</name>
</gene>
<evidence type="ECO:0000259" key="13">
    <source>
        <dbReference type="PROSITE" id="PS51038"/>
    </source>
</evidence>
<keyword evidence="6" id="KW-0539">Nucleus</keyword>
<dbReference type="GO" id="GO:0003886">
    <property type="term" value="F:DNA (cytosine-5-)-methyltransferase activity"/>
    <property type="evidence" value="ECO:0007669"/>
    <property type="project" value="UniProtKB-EC"/>
</dbReference>
<name>A0A6P8DZQ5_PUNGR</name>
<keyword evidence="2 8" id="KW-0489">Methyltransferase</keyword>
<dbReference type="GO" id="GO:0003682">
    <property type="term" value="F:chromatin binding"/>
    <property type="evidence" value="ECO:0007669"/>
    <property type="project" value="InterPro"/>
</dbReference>
<evidence type="ECO:0000256" key="10">
    <source>
        <dbReference type="RuleBase" id="RU000417"/>
    </source>
</evidence>
<dbReference type="Pfam" id="PF00385">
    <property type="entry name" value="Chromo"/>
    <property type="match status" value="1"/>
</dbReference>
<evidence type="ECO:0000256" key="1">
    <source>
        <dbReference type="ARBA" id="ARBA00004123"/>
    </source>
</evidence>
<dbReference type="SUPFAM" id="SSF54160">
    <property type="entry name" value="Chromo domain-like"/>
    <property type="match status" value="1"/>
</dbReference>
<dbReference type="InterPro" id="IPR043151">
    <property type="entry name" value="BAH_sf"/>
</dbReference>
<reference evidence="14" key="1">
    <citation type="journal article" date="2020" name="Plant Biotechnol. J.">
        <title>The pomegranate (Punica granatum L.) draft genome dissects genetic divergence between soft- and hard-seeded cultivars.</title>
        <authorList>
            <person name="Luo X."/>
            <person name="Li H."/>
            <person name="Wu Z."/>
            <person name="Yao W."/>
            <person name="Zhao P."/>
            <person name="Cao D."/>
            <person name="Yu H."/>
            <person name="Li K."/>
            <person name="Poudel K."/>
            <person name="Zhao D."/>
            <person name="Zhang F."/>
            <person name="Xia X."/>
            <person name="Chen L."/>
            <person name="Wang Q."/>
            <person name="Jing D."/>
            <person name="Cao S."/>
        </authorList>
    </citation>
    <scope>NUCLEOTIDE SEQUENCE [LARGE SCALE GENOMIC DNA]</scope>
    <source>
        <strain evidence="14">cv. Tunisia</strain>
    </source>
</reference>
<dbReference type="EC" id="2.1.1.37" evidence="10"/>
<feature type="region of interest" description="Disordered" evidence="11">
    <location>
        <begin position="1"/>
        <end position="25"/>
    </location>
</feature>
<dbReference type="PRINTS" id="PR00105">
    <property type="entry name" value="C5METTRFRASE"/>
</dbReference>
<dbReference type="Proteomes" id="UP000515151">
    <property type="component" value="Chromosome 1"/>
</dbReference>
<dbReference type="PANTHER" id="PTHR10629:SF34">
    <property type="entry name" value="DNA (CYTOSINE-5)-METHYLTRANSFERASE CMT2"/>
    <property type="match status" value="1"/>
</dbReference>
<dbReference type="GO" id="GO:0044027">
    <property type="term" value="P:negative regulation of gene expression via chromosomal CpG island methylation"/>
    <property type="evidence" value="ECO:0007669"/>
    <property type="project" value="TreeGrafter"/>
</dbReference>
<comment type="similarity">
    <text evidence="8 9">Belongs to the class I-like SAM-binding methyltransferase superfamily. C5-methyltransferase family.</text>
</comment>
<comment type="subcellular location">
    <subcellularLocation>
        <location evidence="1">Nucleus</location>
    </subcellularLocation>
</comment>
<dbReference type="InterPro" id="IPR001525">
    <property type="entry name" value="C5_MeTfrase"/>
</dbReference>
<accession>A0A6P8DZQ5</accession>
<dbReference type="OrthoDB" id="5376140at2759"/>
<dbReference type="NCBIfam" id="TIGR00675">
    <property type="entry name" value="dcm"/>
    <property type="match status" value="1"/>
</dbReference>
<keyword evidence="3 8" id="KW-0808">Transferase</keyword>
<feature type="region of interest" description="Disordered" evidence="11">
    <location>
        <begin position="158"/>
        <end position="190"/>
    </location>
</feature>
<dbReference type="GO" id="GO:0032259">
    <property type="term" value="P:methylation"/>
    <property type="evidence" value="ECO:0007669"/>
    <property type="project" value="UniProtKB-KW"/>
</dbReference>
<dbReference type="AlphaFoldDB" id="A0A6P8DZQ5"/>
<dbReference type="PROSITE" id="PS51038">
    <property type="entry name" value="BAH"/>
    <property type="match status" value="1"/>
</dbReference>
<dbReference type="InterPro" id="IPR050390">
    <property type="entry name" value="C5-Methyltransferase"/>
</dbReference>
<dbReference type="InterPro" id="IPR016197">
    <property type="entry name" value="Chromo-like_dom_sf"/>
</dbReference>
<evidence type="ECO:0000256" key="2">
    <source>
        <dbReference type="ARBA" id="ARBA00022603"/>
    </source>
</evidence>
<dbReference type="Pfam" id="PF00145">
    <property type="entry name" value="DNA_methylase"/>
    <property type="match status" value="1"/>
</dbReference>
<evidence type="ECO:0000259" key="12">
    <source>
        <dbReference type="PROSITE" id="PS50013"/>
    </source>
</evidence>
<evidence type="ECO:0000256" key="8">
    <source>
        <dbReference type="PROSITE-ProRule" id="PRU01016"/>
    </source>
</evidence>
<comment type="catalytic activity">
    <reaction evidence="7 10">
        <text>a 2'-deoxycytidine in DNA + S-adenosyl-L-methionine = a 5-methyl-2'-deoxycytidine in DNA + S-adenosyl-L-homocysteine + H(+)</text>
        <dbReference type="Rhea" id="RHEA:13681"/>
        <dbReference type="Rhea" id="RHEA-COMP:11369"/>
        <dbReference type="Rhea" id="RHEA-COMP:11370"/>
        <dbReference type="ChEBI" id="CHEBI:15378"/>
        <dbReference type="ChEBI" id="CHEBI:57856"/>
        <dbReference type="ChEBI" id="CHEBI:59789"/>
        <dbReference type="ChEBI" id="CHEBI:85452"/>
        <dbReference type="ChEBI" id="CHEBI:85454"/>
        <dbReference type="EC" id="2.1.1.37"/>
    </reaction>
</comment>
<dbReference type="SMART" id="SM00439">
    <property type="entry name" value="BAH"/>
    <property type="match status" value="1"/>
</dbReference>
<dbReference type="SUPFAM" id="SSF53335">
    <property type="entry name" value="S-adenosyl-L-methionine-dependent methyltransferases"/>
    <property type="match status" value="1"/>
</dbReference>
<dbReference type="PROSITE" id="PS00094">
    <property type="entry name" value="C5_MTASE_1"/>
    <property type="match status" value="1"/>
</dbReference>
<dbReference type="FunFam" id="3.90.120.10:FF:000003">
    <property type="entry name" value="DNA (cytosine-5)-methyltransferase 1"/>
    <property type="match status" value="1"/>
</dbReference>
<evidence type="ECO:0000256" key="9">
    <source>
        <dbReference type="RuleBase" id="RU000416"/>
    </source>
</evidence>
<sequence>MEDLQERRADMRSPKSSSKTDSDSESLALASFLDSYVDRPLPLKILLPQLRRSPRLSPANFGLHASPLAVTAAQIQHALSRSPRFSLPLPEAECSYPRRNLRMILNSVSEQRPRKSPRLREGNSAGEDAGLGVDSSALCDSSTESALKKLKRPLKICGPEMSLRRSPRSSASPGMAVQSSNAGEVSTKDQRCADTCSMLKDHEENSMKLQHLEDKSLRRSPRLSFHKSTTEGSCPRALPRISRAKLRSSQSGNTVPLSQEDSDIQTKSFGTLGEKSYSTQWNKDEKAMLMQSMLHDSASTIPLLRRSPRHTLAPEHNIGNNSIRKINMRIAHVAQLRRSPRHSPHGGDTVVNINCAVVDGSNKCPSKKIKVSSHNFCKITSDDEFSSQSSEGNNVLVKDEINEDCHVSTLGLETTEKQIPFETKVSDSFGSILSGKEINFFIGDPFPEEEARERWRWRYDMKDQKPKVKSKSSESDDEDEIVTDVKCHYRQAKVNGCIYSLGDCATVRGEGGKEHLGRILEFFRTIDEEDYFRVQWFYRTEDTVLREQASFHNKKRLFYSNVENDNPIDCIIAKVKITRIAPKFGVKSNYVPPSDFYYDMEYCLEYSSFCNLPSDTSIQNIVSSPLLENKPYHLQILPIDATSPLLENKPSCVTDKTELTLLDLFSGCGGMSTGLCLGAKVSSVNLLMKWSVDCDESACESLKLNHPETLVRNEAAEDFLQLLKEWEKLCKRYAVNKTEVTRIVRSKDREVAQGNESTINDVEVPRGEYEVGSLVDICYGDPSETGKCGLKFKVRWKGYTSNDDTWEPIEGLSKCQERIEDFVRTGYGSKILPLPGDVDVICGGPPCQGISGYNRFRNIDSPLDDERNRQIIIFMDIVEFLKPKFVLMENVTDILRFDNASLARYALSRLVHMRYQARLGTIAAGSYGLPQFRLRVFLWGAHPKEMLPQFPLPTHDVIVRYWPPLEFERNTVAYYEGHPRELEKAAILRDAISDLPEVTNHETCEQISYDKPPETELQSFIRSTKYEMTGCPVDKWTQTKSLLYDHRPYVFSEDNYLRICQVPKRKGANFRDFPGLIVGDDNVVRRDETKEPILLPSGKPMVPDYVFTFEQGKSKKPFGRLWWDETVPTVLTFPNCRNQTNVHPEQDRVLTIRECARLQGFPDYYRFSGTIKERYCQIGNAVAVPVARALGYSLGMAYRKLSGNEPNMILPPKFSCSSYMQLANLHGSAEAPSL</sequence>
<reference evidence="15" key="2">
    <citation type="submission" date="2025-08" db="UniProtKB">
        <authorList>
            <consortium name="RefSeq"/>
        </authorList>
    </citation>
    <scope>IDENTIFICATION</scope>
    <source>
        <tissue evidence="15">Leaf</tissue>
    </source>
</reference>
<evidence type="ECO:0000256" key="11">
    <source>
        <dbReference type="SAM" id="MobiDB-lite"/>
    </source>
</evidence>
<evidence type="ECO:0000256" key="6">
    <source>
        <dbReference type="ARBA" id="ARBA00023242"/>
    </source>
</evidence>
<dbReference type="InterPro" id="IPR018117">
    <property type="entry name" value="C5_DNA_meth_AS"/>
</dbReference>
<feature type="active site" evidence="8">
    <location>
        <position position="847"/>
    </location>
</feature>
<feature type="region of interest" description="Disordered" evidence="11">
    <location>
        <begin position="106"/>
        <end position="135"/>
    </location>
</feature>
<dbReference type="InterPro" id="IPR029063">
    <property type="entry name" value="SAM-dependent_MTases_sf"/>
</dbReference>
<keyword evidence="14" id="KW-1185">Reference proteome</keyword>
<dbReference type="InterPro" id="IPR000953">
    <property type="entry name" value="Chromo/chromo_shadow_dom"/>
</dbReference>
<dbReference type="Gene3D" id="2.30.30.490">
    <property type="match status" value="1"/>
</dbReference>
<dbReference type="GeneID" id="116208546"/>